<name>A0A834JK00_VESGE</name>
<feature type="compositionally biased region" description="Low complexity" evidence="1">
    <location>
        <begin position="74"/>
        <end position="83"/>
    </location>
</feature>
<dbReference type="AlphaFoldDB" id="A0A834JK00"/>
<accession>A0A834JK00</accession>
<comment type="caution">
    <text evidence="2">The sequence shown here is derived from an EMBL/GenBank/DDBJ whole genome shotgun (WGS) entry which is preliminary data.</text>
</comment>
<protein>
    <submittedName>
        <fullName evidence="2">Uncharacterized protein</fullName>
    </submittedName>
</protein>
<gene>
    <name evidence="2" type="ORF">HZH68_011788</name>
</gene>
<evidence type="ECO:0000313" key="2">
    <source>
        <dbReference type="EMBL" id="KAF7389931.1"/>
    </source>
</evidence>
<keyword evidence="3" id="KW-1185">Reference proteome</keyword>
<evidence type="ECO:0000256" key="1">
    <source>
        <dbReference type="SAM" id="MobiDB-lite"/>
    </source>
</evidence>
<organism evidence="2 3">
    <name type="scientific">Vespula germanica</name>
    <name type="common">German yellow jacket</name>
    <name type="synonym">Paravespula germanica</name>
    <dbReference type="NCBI Taxonomy" id="30212"/>
    <lineage>
        <taxon>Eukaryota</taxon>
        <taxon>Metazoa</taxon>
        <taxon>Ecdysozoa</taxon>
        <taxon>Arthropoda</taxon>
        <taxon>Hexapoda</taxon>
        <taxon>Insecta</taxon>
        <taxon>Pterygota</taxon>
        <taxon>Neoptera</taxon>
        <taxon>Endopterygota</taxon>
        <taxon>Hymenoptera</taxon>
        <taxon>Apocrita</taxon>
        <taxon>Aculeata</taxon>
        <taxon>Vespoidea</taxon>
        <taxon>Vespidae</taxon>
        <taxon>Vespinae</taxon>
        <taxon>Vespula</taxon>
    </lineage>
</organism>
<feature type="compositionally biased region" description="Low complexity" evidence="1">
    <location>
        <begin position="92"/>
        <end position="102"/>
    </location>
</feature>
<reference evidence="2" key="1">
    <citation type="journal article" date="2020" name="G3 (Bethesda)">
        <title>High-Quality Assemblies for Three Invasive Social Wasps from the &lt;i&gt;Vespula&lt;/i&gt; Genus.</title>
        <authorList>
            <person name="Harrop T.W.R."/>
            <person name="Guhlin J."/>
            <person name="McLaughlin G.M."/>
            <person name="Permina E."/>
            <person name="Stockwell P."/>
            <person name="Gilligan J."/>
            <person name="Le Lec M.F."/>
            <person name="Gruber M.A.M."/>
            <person name="Quinn O."/>
            <person name="Lovegrove M."/>
            <person name="Duncan E.J."/>
            <person name="Remnant E.J."/>
            <person name="Van Eeckhoven J."/>
            <person name="Graham B."/>
            <person name="Knapp R.A."/>
            <person name="Langford K.W."/>
            <person name="Kronenberg Z."/>
            <person name="Press M.O."/>
            <person name="Eacker S.M."/>
            <person name="Wilson-Rankin E.E."/>
            <person name="Purcell J."/>
            <person name="Lester P.J."/>
            <person name="Dearden P.K."/>
        </authorList>
    </citation>
    <scope>NUCLEOTIDE SEQUENCE</scope>
    <source>
        <strain evidence="2">Linc-1</strain>
    </source>
</reference>
<sequence length="109" mass="12802">MAKNGNCRVQVKIGEVPHNVDVQLHSTKTELTTEIKEKRCQMQKKRGTSEFRQEDEIFVATCEKQDQRIHKEQQQQQQQQQQQTHSQHYSMTTTITTTTTTTDIQQVDR</sequence>
<dbReference type="Proteomes" id="UP000617340">
    <property type="component" value="Unassembled WGS sequence"/>
</dbReference>
<feature type="region of interest" description="Disordered" evidence="1">
    <location>
        <begin position="66"/>
        <end position="109"/>
    </location>
</feature>
<evidence type="ECO:0000313" key="3">
    <source>
        <dbReference type="Proteomes" id="UP000617340"/>
    </source>
</evidence>
<dbReference type="EMBL" id="JACSDZ010000012">
    <property type="protein sequence ID" value="KAF7389931.1"/>
    <property type="molecule type" value="Genomic_DNA"/>
</dbReference>
<proteinExistence type="predicted"/>